<dbReference type="SUPFAM" id="SSF55729">
    <property type="entry name" value="Acyl-CoA N-acyltransferases (Nat)"/>
    <property type="match status" value="1"/>
</dbReference>
<accession>A0A5B0WU40</accession>
<dbReference type="AlphaFoldDB" id="A0A5B0WU40"/>
<evidence type="ECO:0000259" key="2">
    <source>
        <dbReference type="Pfam" id="PF13480"/>
    </source>
</evidence>
<feature type="compositionally biased region" description="Low complexity" evidence="1">
    <location>
        <begin position="351"/>
        <end position="364"/>
    </location>
</feature>
<evidence type="ECO:0000313" key="3">
    <source>
        <dbReference type="EMBL" id="KAA1189947.1"/>
    </source>
</evidence>
<dbReference type="Pfam" id="PF13480">
    <property type="entry name" value="Acetyltransf_6"/>
    <property type="match status" value="1"/>
</dbReference>
<organism evidence="3 4">
    <name type="scientific">Pseudohalioglobus sediminis</name>
    <dbReference type="NCBI Taxonomy" id="2606449"/>
    <lineage>
        <taxon>Bacteria</taxon>
        <taxon>Pseudomonadati</taxon>
        <taxon>Pseudomonadota</taxon>
        <taxon>Gammaproteobacteria</taxon>
        <taxon>Cellvibrionales</taxon>
        <taxon>Halieaceae</taxon>
        <taxon>Pseudohalioglobus</taxon>
    </lineage>
</organism>
<reference evidence="3 4" key="1">
    <citation type="submission" date="2019-09" db="EMBL/GenBank/DDBJ databases">
        <authorList>
            <person name="Chen X.-Y."/>
        </authorList>
    </citation>
    <scope>NUCLEOTIDE SEQUENCE [LARGE SCALE GENOMIC DNA]</scope>
    <source>
        <strain evidence="3 4">NY5</strain>
    </source>
</reference>
<dbReference type="InterPro" id="IPR016181">
    <property type="entry name" value="Acyl_CoA_acyltransferase"/>
</dbReference>
<feature type="region of interest" description="Disordered" evidence="1">
    <location>
        <begin position="334"/>
        <end position="365"/>
    </location>
</feature>
<comment type="caution">
    <text evidence="3">The sequence shown here is derived from an EMBL/GenBank/DDBJ whole genome shotgun (WGS) entry which is preliminary data.</text>
</comment>
<sequence length="432" mass="49094">MKVLKFDTITDDVILLAQKFPRSVTPSWQELAALQQVDSKPLRIIAIVEDNDCRALSCCFIEERQIAGMRIASYSAYGYDFFDYNCLFSEPSFISVLLEEIRKDAKAAGADHIRLKNIILDITEGVKRGVVHTHQTCIYDSSLEETGYQPLLRKKSLKRHVNKCKRSFSYSCEHFTGEEIPLAEVEQMGALHIETRQFHNTPSAFTKSSTVDRYMSHLGNRILTKISVDDEPLAYHYGIRFNDTMIWHTPVVNIKYYNYSPLEVLLFEMIAYCEKAEIPVIDLGIGDEVYKLRFSNSRREVHDLVLKLSPKGHLINILKSADARLGMRSRIQRFAPQSGSSKQKTHAGVLTSNNDDSAAPAAATGHKDTPLVVARDFEEFVDYCRQNGLGITHQDYDNLRSGMVFCKNEPQVEYGNGHAWKHVDDEKTSQPT</sequence>
<evidence type="ECO:0000313" key="4">
    <source>
        <dbReference type="Proteomes" id="UP000323708"/>
    </source>
</evidence>
<dbReference type="GO" id="GO:0016740">
    <property type="term" value="F:transferase activity"/>
    <property type="evidence" value="ECO:0007669"/>
    <property type="project" value="UniProtKB-KW"/>
</dbReference>
<dbReference type="EMBL" id="VTUX01000006">
    <property type="protein sequence ID" value="KAA1189947.1"/>
    <property type="molecule type" value="Genomic_DNA"/>
</dbReference>
<dbReference type="Proteomes" id="UP000323708">
    <property type="component" value="Unassembled WGS sequence"/>
</dbReference>
<evidence type="ECO:0000256" key="1">
    <source>
        <dbReference type="SAM" id="MobiDB-lite"/>
    </source>
</evidence>
<dbReference type="InterPro" id="IPR038740">
    <property type="entry name" value="BioF2-like_GNAT_dom"/>
</dbReference>
<gene>
    <name evidence="3" type="ORF">F0M18_12795</name>
</gene>
<proteinExistence type="predicted"/>
<keyword evidence="4" id="KW-1185">Reference proteome</keyword>
<feature type="domain" description="BioF2-like acetyltransferase" evidence="2">
    <location>
        <begin position="155"/>
        <end position="291"/>
    </location>
</feature>
<dbReference type="RefSeq" id="WP_149611848.1">
    <property type="nucleotide sequence ID" value="NZ_VTUX01000006.1"/>
</dbReference>
<keyword evidence="3" id="KW-0808">Transferase</keyword>
<dbReference type="Gene3D" id="3.40.630.30">
    <property type="match status" value="1"/>
</dbReference>
<name>A0A5B0WU40_9GAMM</name>
<protein>
    <submittedName>
        <fullName evidence="3">GNAT family N-acetyltransferase</fullName>
    </submittedName>
</protein>